<dbReference type="Proteomes" id="UP000015961">
    <property type="component" value="Unassembled WGS sequence"/>
</dbReference>
<dbReference type="InterPro" id="IPR023089">
    <property type="entry name" value="YozE_SAM-like"/>
</dbReference>
<name>S0L5D0_9ENTE</name>
<dbReference type="EMBL" id="ASWO01000005">
    <property type="protein sequence ID" value="EOT84071.1"/>
    <property type="molecule type" value="Genomic_DNA"/>
</dbReference>
<dbReference type="PIRSF" id="PIRSF037262">
    <property type="entry name" value="UCP037262"/>
    <property type="match status" value="1"/>
</dbReference>
<evidence type="ECO:0000313" key="3">
    <source>
        <dbReference type="EMBL" id="EOT84071.1"/>
    </source>
</evidence>
<evidence type="ECO:0000313" key="4">
    <source>
        <dbReference type="Proteomes" id="UP000015961"/>
    </source>
</evidence>
<dbReference type="SUPFAM" id="SSF140652">
    <property type="entry name" value="YozE-like"/>
    <property type="match status" value="1"/>
</dbReference>
<evidence type="ECO:0000259" key="2">
    <source>
        <dbReference type="Pfam" id="PF06855"/>
    </source>
</evidence>
<dbReference type="Pfam" id="PF06855">
    <property type="entry name" value="YozE_SAM_like"/>
    <property type="match status" value="1"/>
</dbReference>
<dbReference type="eggNOG" id="COG4479">
    <property type="taxonomic scope" value="Bacteria"/>
</dbReference>
<dbReference type="HAMAP" id="MF_01538">
    <property type="entry name" value="UPF0346"/>
    <property type="match status" value="1"/>
</dbReference>
<dbReference type="OrthoDB" id="2242851at2"/>
<organism evidence="3 4">
    <name type="scientific">Enterococcus sulfureus ATCC 49903</name>
    <dbReference type="NCBI Taxonomy" id="1140003"/>
    <lineage>
        <taxon>Bacteria</taxon>
        <taxon>Bacillati</taxon>
        <taxon>Bacillota</taxon>
        <taxon>Bacilli</taxon>
        <taxon>Lactobacillales</taxon>
        <taxon>Enterococcaceae</taxon>
        <taxon>Enterococcus</taxon>
    </lineage>
</organism>
<sequence length="74" mass="8752">MTRSFYHYILTLRGALEVNPVTHFAQAVSLDPQFPKQSTEYDEISSYLELEADYVPTMQLFDELWELYVTENKK</sequence>
<reference evidence="3 4" key="1">
    <citation type="submission" date="2013-03" db="EMBL/GenBank/DDBJ databases">
        <title>The Genome Sequence of Enterococcus sulfureus ATCC_49903 (PacBio/Illumina hybrid assembly).</title>
        <authorList>
            <consortium name="The Broad Institute Genomics Platform"/>
            <consortium name="The Broad Institute Genome Sequencing Center for Infectious Disease"/>
            <person name="Earl A."/>
            <person name="Russ C."/>
            <person name="Gilmore M."/>
            <person name="Surin D."/>
            <person name="Walker B."/>
            <person name="Young S."/>
            <person name="Zeng Q."/>
            <person name="Gargeya S."/>
            <person name="Fitzgerald M."/>
            <person name="Haas B."/>
            <person name="Abouelleil A."/>
            <person name="Allen A.W."/>
            <person name="Alvarado L."/>
            <person name="Arachchi H.M."/>
            <person name="Berlin A.M."/>
            <person name="Chapman S.B."/>
            <person name="Gainer-Dewar J."/>
            <person name="Goldberg J."/>
            <person name="Griggs A."/>
            <person name="Gujja S."/>
            <person name="Hansen M."/>
            <person name="Howarth C."/>
            <person name="Imamovic A."/>
            <person name="Ireland A."/>
            <person name="Larimer J."/>
            <person name="McCowan C."/>
            <person name="Murphy C."/>
            <person name="Pearson M."/>
            <person name="Poon T.W."/>
            <person name="Priest M."/>
            <person name="Roberts A."/>
            <person name="Saif S."/>
            <person name="Shea T."/>
            <person name="Sisk P."/>
            <person name="Sykes S."/>
            <person name="Wortman J."/>
            <person name="Nusbaum C."/>
            <person name="Birren B."/>
        </authorList>
    </citation>
    <scope>NUCLEOTIDE SEQUENCE [LARGE SCALE GENOMIC DNA]</scope>
    <source>
        <strain evidence="3 4">ATCC 49903</strain>
    </source>
</reference>
<dbReference type="NCBIfam" id="NF010193">
    <property type="entry name" value="PRK13672.1"/>
    <property type="match status" value="1"/>
</dbReference>
<feature type="domain" description="YozE SAM-like" evidence="2">
    <location>
        <begin position="4"/>
        <end position="68"/>
    </location>
</feature>
<keyword evidence="4" id="KW-1185">Reference proteome</keyword>
<evidence type="ECO:0000256" key="1">
    <source>
        <dbReference type="HAMAP-Rule" id="MF_01538"/>
    </source>
</evidence>
<gene>
    <name evidence="3" type="ORF">I573_01797</name>
</gene>
<dbReference type="Gene3D" id="1.10.150.260">
    <property type="entry name" value="YozE SAM-like"/>
    <property type="match status" value="1"/>
</dbReference>
<proteinExistence type="inferred from homology"/>
<comment type="caution">
    <text evidence="3">The sequence shown here is derived from an EMBL/GenBank/DDBJ whole genome shotgun (WGS) entry which is preliminary data.</text>
</comment>
<accession>S0L5D0</accession>
<dbReference type="RefSeq" id="WP_016185334.1">
    <property type="nucleotide sequence ID" value="NZ_ASWO01000005.1"/>
</dbReference>
<dbReference type="InterPro" id="IPR010673">
    <property type="entry name" value="UPF0346"/>
</dbReference>
<dbReference type="InterPro" id="IPR036806">
    <property type="entry name" value="YozE_SAM-like_sf"/>
</dbReference>
<dbReference type="AlphaFoldDB" id="S0L5D0"/>
<dbReference type="PATRIC" id="fig|1140003.3.peg.838"/>
<dbReference type="STRING" id="1140003.OMY_00881"/>
<comment type="similarity">
    <text evidence="1">Belongs to the UPF0346 family.</text>
</comment>
<protein>
    <recommendedName>
        <fullName evidence="1">UPF0346 protein I573_01797</fullName>
    </recommendedName>
</protein>